<protein>
    <recommendedName>
        <fullName evidence="5">Galactose oxidase</fullName>
    </recommendedName>
</protein>
<feature type="transmembrane region" description="Helical" evidence="2">
    <location>
        <begin position="398"/>
        <end position="420"/>
    </location>
</feature>
<evidence type="ECO:0000256" key="1">
    <source>
        <dbReference type="SAM" id="MobiDB-lite"/>
    </source>
</evidence>
<gene>
    <name evidence="3" type="ORF">BCR44DRAFT_59824</name>
</gene>
<keyword evidence="4" id="KW-1185">Reference proteome</keyword>
<comment type="caution">
    <text evidence="3">The sequence shown here is derived from an EMBL/GenBank/DDBJ whole genome shotgun (WGS) entry which is preliminary data.</text>
</comment>
<evidence type="ECO:0000313" key="3">
    <source>
        <dbReference type="EMBL" id="ORZ35992.1"/>
    </source>
</evidence>
<keyword evidence="2" id="KW-0812">Transmembrane</keyword>
<organism evidence="3 4">
    <name type="scientific">Catenaria anguillulae PL171</name>
    <dbReference type="NCBI Taxonomy" id="765915"/>
    <lineage>
        <taxon>Eukaryota</taxon>
        <taxon>Fungi</taxon>
        <taxon>Fungi incertae sedis</taxon>
        <taxon>Blastocladiomycota</taxon>
        <taxon>Blastocladiomycetes</taxon>
        <taxon>Blastocladiales</taxon>
        <taxon>Catenariaceae</taxon>
        <taxon>Catenaria</taxon>
    </lineage>
</organism>
<dbReference type="AlphaFoldDB" id="A0A1Y2HS98"/>
<dbReference type="SUPFAM" id="SSF117281">
    <property type="entry name" value="Kelch motif"/>
    <property type="match status" value="1"/>
</dbReference>
<dbReference type="OrthoDB" id="5587888at2759"/>
<name>A0A1Y2HS98_9FUNG</name>
<reference evidence="3 4" key="1">
    <citation type="submission" date="2016-07" db="EMBL/GenBank/DDBJ databases">
        <title>Pervasive Adenine N6-methylation of Active Genes in Fungi.</title>
        <authorList>
            <consortium name="DOE Joint Genome Institute"/>
            <person name="Mondo S.J."/>
            <person name="Dannebaum R.O."/>
            <person name="Kuo R.C."/>
            <person name="Labutti K."/>
            <person name="Haridas S."/>
            <person name="Kuo A."/>
            <person name="Salamov A."/>
            <person name="Ahrendt S.R."/>
            <person name="Lipzen A."/>
            <person name="Sullivan W."/>
            <person name="Andreopoulos W.B."/>
            <person name="Clum A."/>
            <person name="Lindquist E."/>
            <person name="Daum C."/>
            <person name="Ramamoorthy G.K."/>
            <person name="Gryganskyi A."/>
            <person name="Culley D."/>
            <person name="Magnuson J.K."/>
            <person name="James T.Y."/>
            <person name="O'Malley M.A."/>
            <person name="Stajich J.E."/>
            <person name="Spatafora J.W."/>
            <person name="Visel A."/>
            <person name="Grigoriev I.V."/>
        </authorList>
    </citation>
    <scope>NUCLEOTIDE SEQUENCE [LARGE SCALE GENOMIC DNA]</scope>
    <source>
        <strain evidence="3 4">PL171</strain>
    </source>
</reference>
<accession>A0A1Y2HS98</accession>
<feature type="region of interest" description="Disordered" evidence="1">
    <location>
        <begin position="1"/>
        <end position="21"/>
    </location>
</feature>
<dbReference type="Gene3D" id="2.120.10.80">
    <property type="entry name" value="Kelch-type beta propeller"/>
    <property type="match status" value="1"/>
</dbReference>
<dbReference type="InterPro" id="IPR015915">
    <property type="entry name" value="Kelch-typ_b-propeller"/>
</dbReference>
<feature type="region of interest" description="Disordered" evidence="1">
    <location>
        <begin position="480"/>
        <end position="574"/>
    </location>
</feature>
<dbReference type="EMBL" id="MCFL01000019">
    <property type="protein sequence ID" value="ORZ35992.1"/>
    <property type="molecule type" value="Genomic_DNA"/>
</dbReference>
<evidence type="ECO:0000313" key="4">
    <source>
        <dbReference type="Proteomes" id="UP000193411"/>
    </source>
</evidence>
<feature type="compositionally biased region" description="Low complexity" evidence="1">
    <location>
        <begin position="513"/>
        <end position="532"/>
    </location>
</feature>
<sequence>MASPHQDPHPSNVPSPDTLPPLAGSTLVIRGQFAHTLGGSNFDSGPSDLVSTLDLTSAIPAGTGSQAYFTSSRPIPLRVADPLVAFSPRGRIRLAGGSTHNSSNLWAPNVRGLFEYDADRDVWATLVPASDASASSDAQPQPLLPMGCSIPTTLFASTGSLVGQVVYGFGGVIDGTGPNPTYVDELRRVSMLDGSVTVEVLPKRGGGSEWPAARASALVLPINDTHLMLSGGVGVGRRGLKDWWVYEIGKGVWSKGSSELTAARYSHRAVLYDERHVIQSGGWLDNASAPLLESIDLFTGTVTPIVTQLTPGEADESLAAKHLTRHNTVLAGDQLLMYGGYAEYNDSLPVFKHNRRLYVASLASSSANGLTATWQSAYRPTLLLPPNYLRNGKPGDHAPWYAVGIVLVAMVVSTLVLASVRGRLIGSGARDMGTGQWWMWWRKVSTSIGRKRWRQQRQAAAERVADQDDDDEDKVADEFASAMPTPPTATSLVTANEDDQWPERNQSRRPRLSIFTTASTSSSLSPKSTPHSARTPPTRPASSSFGHPSATTAASSSTTSPASKPTVSVLPTPSMVRRGVGERVISVPEIVDPLPVPIPPVSAAPAGEALGLDAGAQVQRQGTEEDEMGTEGQVRELQVRPVVVGGSFGSSKSASEEGAMGYAQPVDAAGYAARNGL</sequence>
<evidence type="ECO:0000256" key="2">
    <source>
        <dbReference type="SAM" id="Phobius"/>
    </source>
</evidence>
<keyword evidence="2" id="KW-0472">Membrane</keyword>
<proteinExistence type="predicted"/>
<dbReference type="Proteomes" id="UP000193411">
    <property type="component" value="Unassembled WGS sequence"/>
</dbReference>
<feature type="compositionally biased region" description="Low complexity" evidence="1">
    <location>
        <begin position="548"/>
        <end position="563"/>
    </location>
</feature>
<evidence type="ECO:0008006" key="5">
    <source>
        <dbReference type="Google" id="ProtNLM"/>
    </source>
</evidence>
<keyword evidence="2" id="KW-1133">Transmembrane helix</keyword>